<evidence type="ECO:0000256" key="4">
    <source>
        <dbReference type="ARBA" id="ARBA00023163"/>
    </source>
</evidence>
<dbReference type="PANTHER" id="PTHR46796">
    <property type="entry name" value="HTH-TYPE TRANSCRIPTIONAL ACTIVATOR RHAS-RELATED"/>
    <property type="match status" value="1"/>
</dbReference>
<dbReference type="SUPFAM" id="SSF46689">
    <property type="entry name" value="Homeodomain-like"/>
    <property type="match status" value="2"/>
</dbReference>
<dbReference type="PROSITE" id="PS01124">
    <property type="entry name" value="HTH_ARAC_FAMILY_2"/>
    <property type="match status" value="1"/>
</dbReference>
<dbReference type="InterPro" id="IPR018060">
    <property type="entry name" value="HTH_AraC"/>
</dbReference>
<dbReference type="SUPFAM" id="SSF51215">
    <property type="entry name" value="Regulatory protein AraC"/>
    <property type="match status" value="1"/>
</dbReference>
<dbReference type="InterPro" id="IPR009057">
    <property type="entry name" value="Homeodomain-like_sf"/>
</dbReference>
<dbReference type="InParanoid" id="A0A4R5DN00"/>
<dbReference type="AlphaFoldDB" id="A0A4R5DN00"/>
<name>A0A4R5DN00_9ACTN</name>
<gene>
    <name evidence="6" type="ORF">E1269_01935</name>
</gene>
<dbReference type="EMBL" id="SMKZ01000002">
    <property type="protein sequence ID" value="TDE14907.1"/>
    <property type="molecule type" value="Genomic_DNA"/>
</dbReference>
<keyword evidence="2" id="KW-0238">DNA-binding</keyword>
<dbReference type="GO" id="GO:0043565">
    <property type="term" value="F:sequence-specific DNA binding"/>
    <property type="evidence" value="ECO:0007669"/>
    <property type="project" value="InterPro"/>
</dbReference>
<dbReference type="RefSeq" id="WP_131890485.1">
    <property type="nucleotide sequence ID" value="NZ_SMKZ01000002.1"/>
</dbReference>
<dbReference type="SMART" id="SM00342">
    <property type="entry name" value="HTH_ARAC"/>
    <property type="match status" value="1"/>
</dbReference>
<evidence type="ECO:0000256" key="2">
    <source>
        <dbReference type="ARBA" id="ARBA00023125"/>
    </source>
</evidence>
<dbReference type="PROSITE" id="PS00041">
    <property type="entry name" value="HTH_ARAC_FAMILY_1"/>
    <property type="match status" value="1"/>
</dbReference>
<keyword evidence="1" id="KW-0805">Transcription regulation</keyword>
<dbReference type="Gene3D" id="1.10.10.60">
    <property type="entry name" value="Homeodomain-like"/>
    <property type="match status" value="1"/>
</dbReference>
<evidence type="ECO:0000256" key="3">
    <source>
        <dbReference type="ARBA" id="ARBA00023159"/>
    </source>
</evidence>
<dbReference type="InterPro" id="IPR037923">
    <property type="entry name" value="HTH-like"/>
</dbReference>
<keyword evidence="3" id="KW-0010">Activator</keyword>
<dbReference type="Pfam" id="PF12833">
    <property type="entry name" value="HTH_18"/>
    <property type="match status" value="1"/>
</dbReference>
<evidence type="ECO:0000313" key="7">
    <source>
        <dbReference type="Proteomes" id="UP000294739"/>
    </source>
</evidence>
<dbReference type="Proteomes" id="UP000294739">
    <property type="component" value="Unassembled WGS sequence"/>
</dbReference>
<evidence type="ECO:0000256" key="1">
    <source>
        <dbReference type="ARBA" id="ARBA00023015"/>
    </source>
</evidence>
<protein>
    <submittedName>
        <fullName evidence="6">AraC family transcriptional regulator</fullName>
    </submittedName>
</protein>
<proteinExistence type="predicted"/>
<dbReference type="InterPro" id="IPR020449">
    <property type="entry name" value="Tscrpt_reg_AraC-type_HTH"/>
</dbReference>
<evidence type="ECO:0000313" key="6">
    <source>
        <dbReference type="EMBL" id="TDE14907.1"/>
    </source>
</evidence>
<dbReference type="OrthoDB" id="3186094at2"/>
<dbReference type="PRINTS" id="PR00032">
    <property type="entry name" value="HTHARAC"/>
</dbReference>
<accession>A0A4R5DN00</accession>
<keyword evidence="4" id="KW-0804">Transcription</keyword>
<dbReference type="InterPro" id="IPR018062">
    <property type="entry name" value="HTH_AraC-typ_CS"/>
</dbReference>
<dbReference type="GO" id="GO:0003700">
    <property type="term" value="F:DNA-binding transcription factor activity"/>
    <property type="evidence" value="ECO:0007669"/>
    <property type="project" value="InterPro"/>
</dbReference>
<sequence length="313" mass="34734">MSPSSPNRATVRAHPEVCTGMLDPVVDARGWFPLVAQADATLISTRDRLAYDGVQSRAYCLVTSGTGHIVVNGIGYEVGPRSLIGMPWGHHVEYRPARNDPLLVSTVHLIPRHDAAVPVTLRVAHAPDDPLWDSSHRQDLPALPQVPFQLRHGDRVGLALLIAFAAHYWGRGDVTAMVGRHIGAVLLDEVLTARRRLAPQYDPNLPPTLRRAIAWAVGHVHRSFKLADLCAAAGVSPTTLGRLFRCHLGAAPMTWVQHLRLERGARLLREGTLTVGQVARRVGFADAEYFARLFRRRYRMTPGEWRRRSMNVP</sequence>
<keyword evidence="7" id="KW-1185">Reference proteome</keyword>
<reference evidence="6 7" key="1">
    <citation type="submission" date="2019-03" db="EMBL/GenBank/DDBJ databases">
        <title>Draft genome sequences of novel Actinobacteria.</title>
        <authorList>
            <person name="Sahin N."/>
            <person name="Ay H."/>
            <person name="Saygin H."/>
        </authorList>
    </citation>
    <scope>NUCLEOTIDE SEQUENCE [LARGE SCALE GENOMIC DNA]</scope>
    <source>
        <strain evidence="6 7">5K138</strain>
    </source>
</reference>
<evidence type="ECO:0000259" key="5">
    <source>
        <dbReference type="PROSITE" id="PS01124"/>
    </source>
</evidence>
<organism evidence="6 7">
    <name type="scientific">Jiangella asiatica</name>
    <dbReference type="NCBI Taxonomy" id="2530372"/>
    <lineage>
        <taxon>Bacteria</taxon>
        <taxon>Bacillati</taxon>
        <taxon>Actinomycetota</taxon>
        <taxon>Actinomycetes</taxon>
        <taxon>Jiangellales</taxon>
        <taxon>Jiangellaceae</taxon>
        <taxon>Jiangella</taxon>
    </lineage>
</organism>
<dbReference type="InterPro" id="IPR050204">
    <property type="entry name" value="AraC_XylS_family_regulators"/>
</dbReference>
<comment type="caution">
    <text evidence="6">The sequence shown here is derived from an EMBL/GenBank/DDBJ whole genome shotgun (WGS) entry which is preliminary data.</text>
</comment>
<feature type="domain" description="HTH araC/xylS-type" evidence="5">
    <location>
        <begin position="210"/>
        <end position="308"/>
    </location>
</feature>